<sequence>MQARCGSPPALLAALARSPTALTYGAGAAGRLEYFRAGRGRMPGAGEVVVLVRCAAREVELWGPGRGGDPARAPKVGYKEFLARRLLEGDGRAALFEEDVEEGMRAGLFPPGTVGRGDPPAPSAAAADLAAALTAAQLERLYGYRLRSDEVMRRRLLAPASPEPPPELRDPLGLLLAAAVVSKARADELRVRAALVSSSGAGDRFRRVLPTADVDAITGERPGALLPFGDDLEMRVENLSSLFGPTVDLGSLVTRCPEIMLADFEQVRSRFAEILDCMSVPYSSVSRLFSKEPSLLLLPTASTAAKIKYLSSIITPEQQPELMSLLVRQPSLLTRPPAALCRLEYLRDCGATTPPAGSFASMGLVSPAMSREQQDDGCSVDEPPLLVGHVPAVLGRAVEVMAERHPFYGFYLRERVGGRMASGGVDEWERTWGAELLRPFM</sequence>
<gene>
    <name evidence="1" type="ORF">TeGR_g10998</name>
</gene>
<proteinExistence type="predicted"/>
<dbReference type="InterPro" id="IPR038538">
    <property type="entry name" value="MTERF_sf"/>
</dbReference>
<organism evidence="1 2">
    <name type="scientific">Tetraparma gracilis</name>
    <dbReference type="NCBI Taxonomy" id="2962635"/>
    <lineage>
        <taxon>Eukaryota</taxon>
        <taxon>Sar</taxon>
        <taxon>Stramenopiles</taxon>
        <taxon>Ochrophyta</taxon>
        <taxon>Bolidophyceae</taxon>
        <taxon>Parmales</taxon>
        <taxon>Triparmaceae</taxon>
        <taxon>Tetraparma</taxon>
    </lineage>
</organism>
<dbReference type="Gene3D" id="1.25.70.10">
    <property type="entry name" value="Transcription termination factor 3, mitochondrial"/>
    <property type="match status" value="1"/>
</dbReference>
<evidence type="ECO:0000313" key="1">
    <source>
        <dbReference type="EMBL" id="GMI22123.1"/>
    </source>
</evidence>
<evidence type="ECO:0000313" key="2">
    <source>
        <dbReference type="Proteomes" id="UP001165060"/>
    </source>
</evidence>
<dbReference type="Proteomes" id="UP001165060">
    <property type="component" value="Unassembled WGS sequence"/>
</dbReference>
<protein>
    <submittedName>
        <fullName evidence="1">Uncharacterized protein</fullName>
    </submittedName>
</protein>
<name>A0ABQ6M9D4_9STRA</name>
<keyword evidence="2" id="KW-1185">Reference proteome</keyword>
<reference evidence="1 2" key="1">
    <citation type="journal article" date="2023" name="Commun. Biol.">
        <title>Genome analysis of Parmales, the sister group of diatoms, reveals the evolutionary specialization of diatoms from phago-mixotrophs to photoautotrophs.</title>
        <authorList>
            <person name="Ban H."/>
            <person name="Sato S."/>
            <person name="Yoshikawa S."/>
            <person name="Yamada K."/>
            <person name="Nakamura Y."/>
            <person name="Ichinomiya M."/>
            <person name="Sato N."/>
            <person name="Blanc-Mathieu R."/>
            <person name="Endo H."/>
            <person name="Kuwata A."/>
            <person name="Ogata H."/>
        </authorList>
    </citation>
    <scope>NUCLEOTIDE SEQUENCE [LARGE SCALE GENOMIC DNA]</scope>
</reference>
<dbReference type="EMBL" id="BRYB01001278">
    <property type="protein sequence ID" value="GMI22123.1"/>
    <property type="molecule type" value="Genomic_DNA"/>
</dbReference>
<comment type="caution">
    <text evidence="1">The sequence shown here is derived from an EMBL/GenBank/DDBJ whole genome shotgun (WGS) entry which is preliminary data.</text>
</comment>
<accession>A0ABQ6M9D4</accession>